<protein>
    <submittedName>
        <fullName evidence="2">Glycosyltransferase family 2 protein</fullName>
    </submittedName>
</protein>
<keyword evidence="3" id="KW-1185">Reference proteome</keyword>
<dbReference type="Gene3D" id="3.90.550.10">
    <property type="entry name" value="Spore Coat Polysaccharide Biosynthesis Protein SpsA, Chain A"/>
    <property type="match status" value="1"/>
</dbReference>
<dbReference type="SUPFAM" id="SSF48452">
    <property type="entry name" value="TPR-like"/>
    <property type="match status" value="1"/>
</dbReference>
<evidence type="ECO:0000313" key="3">
    <source>
        <dbReference type="Proteomes" id="UP001165492"/>
    </source>
</evidence>
<dbReference type="SUPFAM" id="SSF53448">
    <property type="entry name" value="Nucleotide-diphospho-sugar transferases"/>
    <property type="match status" value="1"/>
</dbReference>
<dbReference type="Pfam" id="PF00535">
    <property type="entry name" value="Glycos_transf_2"/>
    <property type="match status" value="1"/>
</dbReference>
<dbReference type="InterPro" id="IPR029044">
    <property type="entry name" value="Nucleotide-diphossugar_trans"/>
</dbReference>
<organism evidence="2 3">
    <name type="scientific">Pelosinus baikalensis</name>
    <dbReference type="NCBI Taxonomy" id="2892015"/>
    <lineage>
        <taxon>Bacteria</taxon>
        <taxon>Bacillati</taxon>
        <taxon>Bacillota</taxon>
        <taxon>Negativicutes</taxon>
        <taxon>Selenomonadales</taxon>
        <taxon>Sporomusaceae</taxon>
        <taxon>Pelosinus</taxon>
    </lineage>
</organism>
<sequence length="360" mass="41667">MNLITISLCLIVKNEENTLGRCLESVKNAMDEITIVDTGSTDKTKEIAARYTEKIYDFTWIDDFGAARNFAFSHATQDYIMWLDADDVLLENDLQKLLLLKQDLDSTVDSVTMNYNLASDANGNIVSSLRRNRLVKRARQFQWIGAVHEYLAVNGKIIDSDVTVTHKKERCDTADRNLKIYEKRIADGEVFSPRDLFYYANELVDHHIYEKAAEYYQKFLDTKLGWVEDNISACGKLSDCFAFLSDEQQKLKYIYQSFEYDIPRPDFCCRLGYHFLNSQKYSLAIFWYKLALDVKDSNNHSSLKNYACSTWLPHLQLCVCYSKLGENVTALEHNKSAESYVPNHPSVLYNKEYFAKLFNS</sequence>
<dbReference type="InterPro" id="IPR001173">
    <property type="entry name" value="Glyco_trans_2-like"/>
</dbReference>
<dbReference type="InterPro" id="IPR011990">
    <property type="entry name" value="TPR-like_helical_dom_sf"/>
</dbReference>
<feature type="domain" description="Glycosyltransferase 2-like" evidence="1">
    <location>
        <begin position="7"/>
        <end position="113"/>
    </location>
</feature>
<dbReference type="EMBL" id="JAJHJB010000063">
    <property type="protein sequence ID" value="MCC5468378.1"/>
    <property type="molecule type" value="Genomic_DNA"/>
</dbReference>
<reference evidence="2" key="1">
    <citation type="submission" date="2021-11" db="EMBL/GenBank/DDBJ databases">
        <title>Description of a new species Pelosinus isolated from the bottom sediments of Lake Baikal.</title>
        <authorList>
            <person name="Zakharyuk A."/>
        </authorList>
    </citation>
    <scope>NUCLEOTIDE SEQUENCE</scope>
    <source>
        <strain evidence="2">Bkl1</strain>
    </source>
</reference>
<dbReference type="PANTHER" id="PTHR43630">
    <property type="entry name" value="POLY-BETA-1,6-N-ACETYL-D-GLUCOSAMINE SYNTHASE"/>
    <property type="match status" value="1"/>
</dbReference>
<dbReference type="CDD" id="cd02511">
    <property type="entry name" value="Beta4Glucosyltransferase"/>
    <property type="match status" value="1"/>
</dbReference>
<dbReference type="Proteomes" id="UP001165492">
    <property type="component" value="Unassembled WGS sequence"/>
</dbReference>
<evidence type="ECO:0000313" key="2">
    <source>
        <dbReference type="EMBL" id="MCC5468378.1"/>
    </source>
</evidence>
<accession>A0ABS8HYZ5</accession>
<evidence type="ECO:0000259" key="1">
    <source>
        <dbReference type="Pfam" id="PF00535"/>
    </source>
</evidence>
<dbReference type="Gene3D" id="1.25.40.10">
    <property type="entry name" value="Tetratricopeptide repeat domain"/>
    <property type="match status" value="1"/>
</dbReference>
<name>A0ABS8HYZ5_9FIRM</name>
<proteinExistence type="predicted"/>
<dbReference type="PANTHER" id="PTHR43630:SF2">
    <property type="entry name" value="GLYCOSYLTRANSFERASE"/>
    <property type="match status" value="1"/>
</dbReference>
<comment type="caution">
    <text evidence="2">The sequence shown here is derived from an EMBL/GenBank/DDBJ whole genome shotgun (WGS) entry which is preliminary data.</text>
</comment>
<gene>
    <name evidence="2" type="ORF">LMF89_23870</name>
</gene>